<dbReference type="AlphaFoldDB" id="A0A0B6ALZ3"/>
<reference evidence="1 2" key="1">
    <citation type="journal article" date="2015" name="Genome Announc.">
        <title>Complete genome sequences for 35 biothreat assay-relevant bacillus species.</title>
        <authorList>
            <person name="Johnson S.L."/>
            <person name="Daligault H.E."/>
            <person name="Davenport K.W."/>
            <person name="Jaissle J."/>
            <person name="Frey K.G."/>
            <person name="Ladner J.T."/>
            <person name="Broomall S.M."/>
            <person name="Bishop-Lilly K.A."/>
            <person name="Bruce D.C."/>
            <person name="Gibbons H.S."/>
            <person name="Coyne S.R."/>
            <person name="Lo C.C."/>
            <person name="Meincke L."/>
            <person name="Munk A.C."/>
            <person name="Koroleva G.I."/>
            <person name="Rosenzweig C.N."/>
            <person name="Palacios G.F."/>
            <person name="Redden C.L."/>
            <person name="Minogue T.D."/>
            <person name="Chain P.S."/>
        </authorList>
    </citation>
    <scope>NUCLEOTIDE SEQUENCE [LARGE SCALE GENOMIC DNA]</scope>
    <source>
        <strain evidence="2">ATCC 14581 / DSM 32 / JCM 2506 / NBRC 15308 / NCIMB 9376 / NCTC 10342 / NRRL B-14308 / VKM B-512</strain>
        <plasmid evidence="1 2">pBMV_2</plasmid>
    </source>
</reference>
<proteinExistence type="predicted"/>
<accession>A0A0B6ALZ3</accession>
<organism evidence="1 2">
    <name type="scientific">Priestia megaterium (strain ATCC 14581 / DSM 32 / CCUG 1817 / JCM 2506 / NBRC 15308 / NCIMB 9376 / NCTC 10342 / NRRL B-14308 / VKM B-512 / Ford 19)</name>
    <name type="common">Bacillus megaterium</name>
    <dbReference type="NCBI Taxonomy" id="1348623"/>
    <lineage>
        <taxon>Bacteria</taxon>
        <taxon>Bacillati</taxon>
        <taxon>Bacillota</taxon>
        <taxon>Bacilli</taxon>
        <taxon>Bacillales</taxon>
        <taxon>Bacillaceae</taxon>
        <taxon>Priestia</taxon>
    </lineage>
</organism>
<dbReference type="HOGENOM" id="CLU_3304836_0_0_9"/>
<sequence length="39" mass="4419">MMGNLSRKVLGGEGVREDSFLPDLSRKIAYFSARYIINN</sequence>
<evidence type="ECO:0000313" key="2">
    <source>
        <dbReference type="Proteomes" id="UP000031829"/>
    </source>
</evidence>
<name>A0A0B6ALZ3_PRIM2</name>
<dbReference type="KEGG" id="bmeg:BG04_5660"/>
<gene>
    <name evidence="1" type="ORF">BG04_5660</name>
</gene>
<dbReference type="EMBL" id="CP009921">
    <property type="protein sequence ID" value="AJI25860.1"/>
    <property type="molecule type" value="Genomic_DNA"/>
</dbReference>
<keyword evidence="1" id="KW-0614">Plasmid</keyword>
<dbReference type="Proteomes" id="UP000031829">
    <property type="component" value="Plasmid pBMV_2"/>
</dbReference>
<evidence type="ECO:0000313" key="1">
    <source>
        <dbReference type="EMBL" id="AJI25860.1"/>
    </source>
</evidence>
<protein>
    <submittedName>
        <fullName evidence="1">Uncharacterized protein</fullName>
    </submittedName>
</protein>
<geneLocation type="plasmid" evidence="1 2">
    <name>pBMV_2</name>
</geneLocation>